<dbReference type="PROSITE" id="PS50893">
    <property type="entry name" value="ABC_TRANSPORTER_2"/>
    <property type="match status" value="1"/>
</dbReference>
<dbReference type="Proteomes" id="UP000240653">
    <property type="component" value="Unassembled WGS sequence"/>
</dbReference>
<name>A0A2P7SKQ7_9HYPH</name>
<dbReference type="AlphaFoldDB" id="A0A2P7SKQ7"/>
<dbReference type="CDD" id="cd03257">
    <property type="entry name" value="ABC_NikE_OppD_transporters"/>
    <property type="match status" value="1"/>
</dbReference>
<dbReference type="InterPro" id="IPR017871">
    <property type="entry name" value="ABC_transporter-like_CS"/>
</dbReference>
<evidence type="ECO:0000256" key="3">
    <source>
        <dbReference type="ARBA" id="ARBA00022741"/>
    </source>
</evidence>
<dbReference type="GO" id="GO:0005524">
    <property type="term" value="F:ATP binding"/>
    <property type="evidence" value="ECO:0007669"/>
    <property type="project" value="UniProtKB-KW"/>
</dbReference>
<sequence>MNIAAATFSQDHAGDEALRISNLRVSYSRKGLLTNSSPLVAVDSISLSVAKGEIYAIIGESGSGKTSLLRAAAGLLPASGSVRIDGREVVGASKGELRAIRARFGLMFQDPVGSLSPRLTVQSIITEPFRIHGVSKKDMAAEARRLLKLVSLPEDFAGRYPHQLSGGQARRVGVARALALEPALILADEPTAGLDVSVQGELLNLLRDLQEKLGLAILIITHNLHVVRHIADRIGIVYKGRMIEEGDNDSIFGSPAEDYTKLLLASNLHLKNRVARA</sequence>
<comment type="similarity">
    <text evidence="1">Belongs to the ABC transporter superfamily.</text>
</comment>
<dbReference type="GO" id="GO:0016887">
    <property type="term" value="F:ATP hydrolysis activity"/>
    <property type="evidence" value="ECO:0007669"/>
    <property type="project" value="InterPro"/>
</dbReference>
<evidence type="ECO:0000313" key="6">
    <source>
        <dbReference type="EMBL" id="PSJ63069.1"/>
    </source>
</evidence>
<dbReference type="InterPro" id="IPR027417">
    <property type="entry name" value="P-loop_NTPase"/>
</dbReference>
<gene>
    <name evidence="6" type="ORF">C7I85_05805</name>
</gene>
<comment type="caution">
    <text evidence="6">The sequence shown here is derived from an EMBL/GenBank/DDBJ whole genome shotgun (WGS) entry which is preliminary data.</text>
</comment>
<evidence type="ECO:0000256" key="1">
    <source>
        <dbReference type="ARBA" id="ARBA00005417"/>
    </source>
</evidence>
<evidence type="ECO:0000259" key="5">
    <source>
        <dbReference type="PROSITE" id="PS50893"/>
    </source>
</evidence>
<dbReference type="SUPFAM" id="SSF52540">
    <property type="entry name" value="P-loop containing nucleoside triphosphate hydrolases"/>
    <property type="match status" value="1"/>
</dbReference>
<dbReference type="OrthoDB" id="9784450at2"/>
<evidence type="ECO:0000256" key="2">
    <source>
        <dbReference type="ARBA" id="ARBA00022448"/>
    </source>
</evidence>
<proteinExistence type="inferred from homology"/>
<dbReference type="InterPro" id="IPR003439">
    <property type="entry name" value="ABC_transporter-like_ATP-bd"/>
</dbReference>
<dbReference type="PROSITE" id="PS00211">
    <property type="entry name" value="ABC_TRANSPORTER_1"/>
    <property type="match status" value="1"/>
</dbReference>
<keyword evidence="2" id="KW-0813">Transport</keyword>
<dbReference type="InterPro" id="IPR003593">
    <property type="entry name" value="AAA+_ATPase"/>
</dbReference>
<reference evidence="6 7" key="1">
    <citation type="submission" date="2018-03" db="EMBL/GenBank/DDBJ databases">
        <title>The draft genome of Mesorhizobium soli JCM 19897.</title>
        <authorList>
            <person name="Li L."/>
            <person name="Liu L."/>
            <person name="Liang L."/>
            <person name="Wang T."/>
            <person name="Zhang X."/>
        </authorList>
    </citation>
    <scope>NUCLEOTIDE SEQUENCE [LARGE SCALE GENOMIC DNA]</scope>
    <source>
        <strain evidence="6 7">JCM 19897</strain>
    </source>
</reference>
<dbReference type="RefSeq" id="WP_106722980.1">
    <property type="nucleotide sequence ID" value="NZ_PXYL01000002.1"/>
</dbReference>
<accession>A0A2P7SKQ7</accession>
<feature type="domain" description="ABC transporter" evidence="5">
    <location>
        <begin position="18"/>
        <end position="264"/>
    </location>
</feature>
<keyword evidence="3" id="KW-0547">Nucleotide-binding</keyword>
<dbReference type="PANTHER" id="PTHR43776:SF7">
    <property type="entry name" value="D,D-DIPEPTIDE TRANSPORT ATP-BINDING PROTEIN DDPF-RELATED"/>
    <property type="match status" value="1"/>
</dbReference>
<protein>
    <submittedName>
        <fullName evidence="6">Peptide ABC transporter ATP-binding protein</fullName>
    </submittedName>
</protein>
<evidence type="ECO:0000256" key="4">
    <source>
        <dbReference type="ARBA" id="ARBA00022840"/>
    </source>
</evidence>
<organism evidence="6 7">
    <name type="scientific">Pseudaminobacter soli</name>
    <name type="common">ex Li et al. 2025</name>
    <dbReference type="NCBI Taxonomy" id="1295366"/>
    <lineage>
        <taxon>Bacteria</taxon>
        <taxon>Pseudomonadati</taxon>
        <taxon>Pseudomonadota</taxon>
        <taxon>Alphaproteobacteria</taxon>
        <taxon>Hyphomicrobiales</taxon>
        <taxon>Phyllobacteriaceae</taxon>
        <taxon>Pseudaminobacter</taxon>
    </lineage>
</organism>
<dbReference type="GO" id="GO:0055085">
    <property type="term" value="P:transmembrane transport"/>
    <property type="evidence" value="ECO:0007669"/>
    <property type="project" value="UniProtKB-ARBA"/>
</dbReference>
<keyword evidence="7" id="KW-1185">Reference proteome</keyword>
<evidence type="ECO:0000313" key="7">
    <source>
        <dbReference type="Proteomes" id="UP000240653"/>
    </source>
</evidence>
<dbReference type="Gene3D" id="3.40.50.300">
    <property type="entry name" value="P-loop containing nucleotide triphosphate hydrolases"/>
    <property type="match status" value="1"/>
</dbReference>
<dbReference type="SMART" id="SM00382">
    <property type="entry name" value="AAA"/>
    <property type="match status" value="1"/>
</dbReference>
<dbReference type="PANTHER" id="PTHR43776">
    <property type="entry name" value="TRANSPORT ATP-BINDING PROTEIN"/>
    <property type="match status" value="1"/>
</dbReference>
<dbReference type="Pfam" id="PF00005">
    <property type="entry name" value="ABC_tran"/>
    <property type="match status" value="1"/>
</dbReference>
<keyword evidence="4 6" id="KW-0067">ATP-binding</keyword>
<dbReference type="EMBL" id="PXYL01000002">
    <property type="protein sequence ID" value="PSJ63069.1"/>
    <property type="molecule type" value="Genomic_DNA"/>
</dbReference>
<dbReference type="InterPro" id="IPR050319">
    <property type="entry name" value="ABC_transp_ATP-bind"/>
</dbReference>